<sequence>MPTDQDRELWTKAGQSPNELSEEEKLSALRLAKPATQATNTLKVTGLTLEELQTKALTDPKSMTLAECQLIKDGYRILNPAEKTANDPGTWPSEDFQAYLRVCLALRTPRDWDIVDAADEQANTIVTARGKAMMEQYAEDMEQPCPWVRRLIDPSDPITQSTRRWGFVVLREARTACSDESWAAFLQELEERIFTGVVFMKGGSIINQTRQFLFHDGLVDENDTESLHGTLPSGSDASPYILKNTYLLITPEVVASCAKDNSQEKWVWAYDANFDPKTTAVTGTGGEQYNGRLKVNLRTLFTWFYAVRSEELYSMDLLWEKARHEPSQAYHVLTTGGLYHHPLVLVEPGTGYFFNSYELEK</sequence>
<feature type="compositionally biased region" description="Basic and acidic residues" evidence="1">
    <location>
        <begin position="1"/>
        <end position="10"/>
    </location>
</feature>
<gene>
    <name evidence="2" type="ORF">PAC_15615</name>
</gene>
<dbReference type="AlphaFoldDB" id="A0A1L7XKX5"/>
<name>A0A1L7XKX5_9HELO</name>
<dbReference type="EMBL" id="FJOG01000032">
    <property type="protein sequence ID" value="CZR65715.1"/>
    <property type="molecule type" value="Genomic_DNA"/>
</dbReference>
<dbReference type="Proteomes" id="UP000184330">
    <property type="component" value="Unassembled WGS sequence"/>
</dbReference>
<evidence type="ECO:0000256" key="1">
    <source>
        <dbReference type="SAM" id="MobiDB-lite"/>
    </source>
</evidence>
<reference evidence="2 3" key="1">
    <citation type="submission" date="2016-03" db="EMBL/GenBank/DDBJ databases">
        <authorList>
            <person name="Ploux O."/>
        </authorList>
    </citation>
    <scope>NUCLEOTIDE SEQUENCE [LARGE SCALE GENOMIC DNA]</scope>
    <source>
        <strain evidence="2 3">UAMH 11012</strain>
    </source>
</reference>
<organism evidence="2 3">
    <name type="scientific">Phialocephala subalpina</name>
    <dbReference type="NCBI Taxonomy" id="576137"/>
    <lineage>
        <taxon>Eukaryota</taxon>
        <taxon>Fungi</taxon>
        <taxon>Dikarya</taxon>
        <taxon>Ascomycota</taxon>
        <taxon>Pezizomycotina</taxon>
        <taxon>Leotiomycetes</taxon>
        <taxon>Helotiales</taxon>
        <taxon>Mollisiaceae</taxon>
        <taxon>Phialocephala</taxon>
        <taxon>Phialocephala fortinii species complex</taxon>
    </lineage>
</organism>
<feature type="region of interest" description="Disordered" evidence="1">
    <location>
        <begin position="1"/>
        <end position="22"/>
    </location>
</feature>
<protein>
    <submittedName>
        <fullName evidence="2">Uncharacterized protein</fullName>
    </submittedName>
</protein>
<accession>A0A1L7XKX5</accession>
<keyword evidence="3" id="KW-1185">Reference proteome</keyword>
<proteinExistence type="predicted"/>
<dbReference type="OrthoDB" id="4777915at2759"/>
<evidence type="ECO:0000313" key="3">
    <source>
        <dbReference type="Proteomes" id="UP000184330"/>
    </source>
</evidence>
<evidence type="ECO:0000313" key="2">
    <source>
        <dbReference type="EMBL" id="CZR65715.1"/>
    </source>
</evidence>